<evidence type="ECO:0000313" key="2">
    <source>
        <dbReference type="EMBL" id="KZT52096.1"/>
    </source>
</evidence>
<feature type="compositionally biased region" description="Basic residues" evidence="1">
    <location>
        <begin position="260"/>
        <end position="269"/>
    </location>
</feature>
<keyword evidence="3" id="KW-1185">Reference proteome</keyword>
<dbReference type="EMBL" id="KV424078">
    <property type="protein sequence ID" value="KZT52096.1"/>
    <property type="molecule type" value="Genomic_DNA"/>
</dbReference>
<gene>
    <name evidence="2" type="ORF">CALCODRAFT_102828</name>
</gene>
<accession>A0A165D547</accession>
<dbReference type="InParanoid" id="A0A165D547"/>
<dbReference type="Proteomes" id="UP000076842">
    <property type="component" value="Unassembled WGS sequence"/>
</dbReference>
<dbReference type="AlphaFoldDB" id="A0A165D547"/>
<feature type="region of interest" description="Disordered" evidence="1">
    <location>
        <begin position="232"/>
        <end position="289"/>
    </location>
</feature>
<name>A0A165D547_9BASI</name>
<feature type="compositionally biased region" description="Basic and acidic residues" evidence="1">
    <location>
        <begin position="243"/>
        <end position="258"/>
    </location>
</feature>
<evidence type="ECO:0000256" key="1">
    <source>
        <dbReference type="SAM" id="MobiDB-lite"/>
    </source>
</evidence>
<evidence type="ECO:0000313" key="3">
    <source>
        <dbReference type="Proteomes" id="UP000076842"/>
    </source>
</evidence>
<organism evidence="2 3">
    <name type="scientific">Calocera cornea HHB12733</name>
    <dbReference type="NCBI Taxonomy" id="1353952"/>
    <lineage>
        <taxon>Eukaryota</taxon>
        <taxon>Fungi</taxon>
        <taxon>Dikarya</taxon>
        <taxon>Basidiomycota</taxon>
        <taxon>Agaricomycotina</taxon>
        <taxon>Dacrymycetes</taxon>
        <taxon>Dacrymycetales</taxon>
        <taxon>Dacrymycetaceae</taxon>
        <taxon>Calocera</taxon>
    </lineage>
</organism>
<feature type="region of interest" description="Disordered" evidence="1">
    <location>
        <begin position="157"/>
        <end position="192"/>
    </location>
</feature>
<feature type="compositionally biased region" description="Basic and acidic residues" evidence="1">
    <location>
        <begin position="183"/>
        <end position="192"/>
    </location>
</feature>
<proteinExistence type="predicted"/>
<protein>
    <submittedName>
        <fullName evidence="2">Uncharacterized protein</fullName>
    </submittedName>
</protein>
<sequence>MGKWEREQGDGDGCHQALFPGRSWQGISNSGWVVGGGEQADLACWCALAERCGRLEGALCAESVGSWRLLRVGSGRCVRHGQGRKGGGKILCVVGAPEARAQIPDRRNGKLRLIERLSPPFPSSCPQTRTEDKQAECRCRCSLLRLRSFHLLRLLRTGRAGAPPTRPPRRSGGGRSLAPSRPRGRDGSRSQAEDIVGAGRRLFPLHHRPSGVPFPHAALPCTHTHHIQYEPGRHLTCSPSTAHQHERITHPPDFDSHHPPTPRHIHPHTPRPSGSHLPCSRLPSTQPID</sequence>
<reference evidence="2 3" key="1">
    <citation type="journal article" date="2016" name="Mol. Biol. Evol.">
        <title>Comparative Genomics of Early-Diverging Mushroom-Forming Fungi Provides Insights into the Origins of Lignocellulose Decay Capabilities.</title>
        <authorList>
            <person name="Nagy L.G."/>
            <person name="Riley R."/>
            <person name="Tritt A."/>
            <person name="Adam C."/>
            <person name="Daum C."/>
            <person name="Floudas D."/>
            <person name="Sun H."/>
            <person name="Yadav J.S."/>
            <person name="Pangilinan J."/>
            <person name="Larsson K.H."/>
            <person name="Matsuura K."/>
            <person name="Barry K."/>
            <person name="Labutti K."/>
            <person name="Kuo R."/>
            <person name="Ohm R.A."/>
            <person name="Bhattacharya S.S."/>
            <person name="Shirouzu T."/>
            <person name="Yoshinaga Y."/>
            <person name="Martin F.M."/>
            <person name="Grigoriev I.V."/>
            <person name="Hibbett D.S."/>
        </authorList>
    </citation>
    <scope>NUCLEOTIDE SEQUENCE [LARGE SCALE GENOMIC DNA]</scope>
    <source>
        <strain evidence="2 3">HHB12733</strain>
    </source>
</reference>